<dbReference type="PANTHER" id="PTHR15108">
    <property type="entry name" value="N-ACYLGLUCOSAMINE-2-EPIMERASE"/>
    <property type="match status" value="1"/>
</dbReference>
<dbReference type="GO" id="GO:0016853">
    <property type="term" value="F:isomerase activity"/>
    <property type="evidence" value="ECO:0007669"/>
    <property type="project" value="UniProtKB-KW"/>
</dbReference>
<protein>
    <submittedName>
        <fullName evidence="3">Sugar isomerase</fullName>
    </submittedName>
</protein>
<organism evidence="3 4">
    <name type="scientific">Pseudomonas agarici</name>
    <dbReference type="NCBI Taxonomy" id="46677"/>
    <lineage>
        <taxon>Bacteria</taxon>
        <taxon>Pseudomonadati</taxon>
        <taxon>Pseudomonadota</taxon>
        <taxon>Gammaproteobacteria</taxon>
        <taxon>Pseudomonadales</taxon>
        <taxon>Pseudomonadaceae</taxon>
        <taxon>Pseudomonas</taxon>
    </lineage>
</organism>
<dbReference type="Proteomes" id="UP000063229">
    <property type="component" value="Chromosome"/>
</dbReference>
<comment type="similarity">
    <text evidence="1">Belongs to the N-acylglucosamine 2-epimerase family.</text>
</comment>
<dbReference type="KEGG" id="pagb:AWM79_09460"/>
<keyword evidence="2 3" id="KW-0413">Isomerase</keyword>
<dbReference type="GO" id="GO:0005975">
    <property type="term" value="P:carbohydrate metabolic process"/>
    <property type="evidence" value="ECO:0007669"/>
    <property type="project" value="InterPro"/>
</dbReference>
<dbReference type="EMBL" id="CP014135">
    <property type="protein sequence ID" value="AMB85512.1"/>
    <property type="molecule type" value="Genomic_DNA"/>
</dbReference>
<sequence>MAGDSVESPFGSWLDAPAHQTWLIMEGQRLLSFAKASRLAEGFGNLDGRGRLPAQAVAETMNTARMTHGFAMAHIQGIPGCRELVDHGVAALWGPLRDATFGGWYAVAEHRDGNSAKAAYLHAFVALAASSAAVAGNPEAPGLLAEAIRVLDTHFWSEEEGTLRESFARDWGNEESYRGANSNMHGTEAFLALADVTGDSRWLDRALRIVERLIHQRAATNDFMVIEHFDRQWQPLPDYNQDNPADGFRPYGTTPGHGFEWSRLLLHLEAARRAAGLLAPDWLLEDARGLFASAWRHGWAADGAPGVVYTLDWDHRPVVRERLHWVHCEASAAAAALLRRTGEAQYETWYRRFWDFNELYFIDRLHGSWHHELDEHNRPSARIWAGKPDLYHAYQAVLLPCLPLAPSLASALAQACWPKRGL</sequence>
<dbReference type="InterPro" id="IPR010819">
    <property type="entry name" value="AGE/CE"/>
</dbReference>
<dbReference type="Gene3D" id="1.50.10.10">
    <property type="match status" value="1"/>
</dbReference>
<dbReference type="OrthoDB" id="9806359at2"/>
<dbReference type="SUPFAM" id="SSF48208">
    <property type="entry name" value="Six-hairpin glycosidases"/>
    <property type="match status" value="1"/>
</dbReference>
<accession>A0A0X1T0D3</accession>
<dbReference type="RefSeq" id="WP_017131635.1">
    <property type="nucleotide sequence ID" value="NZ_CP014135.1"/>
</dbReference>
<dbReference type="InterPro" id="IPR008928">
    <property type="entry name" value="6-hairpin_glycosidase_sf"/>
</dbReference>
<evidence type="ECO:0000256" key="1">
    <source>
        <dbReference type="ARBA" id="ARBA00008558"/>
    </source>
</evidence>
<dbReference type="InterPro" id="IPR012341">
    <property type="entry name" value="6hp_glycosidase-like_sf"/>
</dbReference>
<gene>
    <name evidence="3" type="ORF">AWM79_09460</name>
</gene>
<evidence type="ECO:0000313" key="3">
    <source>
        <dbReference type="EMBL" id="AMB85512.1"/>
    </source>
</evidence>
<name>A0A0X1T0D3_PSEAA</name>
<evidence type="ECO:0000256" key="2">
    <source>
        <dbReference type="ARBA" id="ARBA00023235"/>
    </source>
</evidence>
<reference evidence="3 4" key="1">
    <citation type="submission" date="2016-01" db="EMBL/GenBank/DDBJ databases">
        <authorList>
            <person name="McClelland M."/>
            <person name="Jain A."/>
            <person name="Saraogi P."/>
            <person name="Mendelson R."/>
            <person name="Westerman R."/>
            <person name="SanMiguel P."/>
            <person name="Csonka L."/>
        </authorList>
    </citation>
    <scope>NUCLEOTIDE SEQUENCE [LARGE SCALE GENOMIC DNA]</scope>
    <source>
        <strain evidence="3 4">NCPPB 2472</strain>
    </source>
</reference>
<keyword evidence="4" id="KW-1185">Reference proteome</keyword>
<dbReference type="Pfam" id="PF07221">
    <property type="entry name" value="GlcNAc_2-epim"/>
    <property type="match status" value="1"/>
</dbReference>
<dbReference type="AlphaFoldDB" id="A0A0X1T0D3"/>
<evidence type="ECO:0000313" key="4">
    <source>
        <dbReference type="Proteomes" id="UP000063229"/>
    </source>
</evidence>
<proteinExistence type="inferred from homology"/>
<dbReference type="STRING" id="46677.AWM79_09460"/>